<evidence type="ECO:0000313" key="3">
    <source>
        <dbReference type="EMBL" id="GGG50485.1"/>
    </source>
</evidence>
<keyword evidence="1" id="KW-0479">Metal-binding</keyword>
<reference evidence="3" key="1">
    <citation type="journal article" date="2014" name="Int. J. Syst. Evol. Microbiol.">
        <title>Complete genome sequence of Corynebacterium casei LMG S-19264T (=DSM 44701T), isolated from a smear-ripened cheese.</title>
        <authorList>
            <consortium name="US DOE Joint Genome Institute (JGI-PGF)"/>
            <person name="Walter F."/>
            <person name="Albersmeier A."/>
            <person name="Kalinowski J."/>
            <person name="Ruckert C."/>
        </authorList>
    </citation>
    <scope>NUCLEOTIDE SEQUENCE</scope>
    <source>
        <strain evidence="3">CGMCC 1.15425</strain>
    </source>
</reference>
<dbReference type="RefSeq" id="WP_068811656.1">
    <property type="nucleotide sequence ID" value="NZ_BMIY01000002.1"/>
</dbReference>
<dbReference type="Pfam" id="PF01557">
    <property type="entry name" value="FAA_hydrolase"/>
    <property type="match status" value="1"/>
</dbReference>
<evidence type="ECO:0000259" key="2">
    <source>
        <dbReference type="Pfam" id="PF01557"/>
    </source>
</evidence>
<reference evidence="3" key="2">
    <citation type="submission" date="2020-09" db="EMBL/GenBank/DDBJ databases">
        <authorList>
            <person name="Sun Q."/>
            <person name="Zhou Y."/>
        </authorList>
    </citation>
    <scope>NUCLEOTIDE SEQUENCE</scope>
    <source>
        <strain evidence="3">CGMCC 1.15425</strain>
    </source>
</reference>
<protein>
    <submittedName>
        <fullName evidence="3">Fumarylacetoacetate (FAA) hydrolase</fullName>
    </submittedName>
</protein>
<dbReference type="GO" id="GO:0046872">
    <property type="term" value="F:metal ion binding"/>
    <property type="evidence" value="ECO:0007669"/>
    <property type="project" value="UniProtKB-KW"/>
</dbReference>
<comment type="caution">
    <text evidence="3">The sequence shown here is derived from an EMBL/GenBank/DDBJ whole genome shotgun (WGS) entry which is preliminary data.</text>
</comment>
<feature type="domain" description="Fumarylacetoacetase-like C-terminal" evidence="2">
    <location>
        <begin position="26"/>
        <end position="224"/>
    </location>
</feature>
<evidence type="ECO:0000313" key="4">
    <source>
        <dbReference type="Proteomes" id="UP000627715"/>
    </source>
</evidence>
<accession>A0A917GLP0</accession>
<dbReference type="EMBL" id="BMIY01000002">
    <property type="protein sequence ID" value="GGG50485.1"/>
    <property type="molecule type" value="Genomic_DNA"/>
</dbReference>
<keyword evidence="4" id="KW-1185">Reference proteome</keyword>
<dbReference type="InterPro" id="IPR036663">
    <property type="entry name" value="Fumarylacetoacetase_C_sf"/>
</dbReference>
<dbReference type="InterPro" id="IPR011234">
    <property type="entry name" value="Fumarylacetoacetase-like_C"/>
</dbReference>
<dbReference type="PANTHER" id="PTHR11820:SF90">
    <property type="entry name" value="FLUTATHIONE S-TRANSFERASE"/>
    <property type="match status" value="1"/>
</dbReference>
<evidence type="ECO:0000256" key="1">
    <source>
        <dbReference type="ARBA" id="ARBA00022723"/>
    </source>
</evidence>
<keyword evidence="3" id="KW-0378">Hydrolase</keyword>
<dbReference type="Proteomes" id="UP000627715">
    <property type="component" value="Unassembled WGS sequence"/>
</dbReference>
<sequence>MTYLFDLPTPALPIADSDQLFPLNRAFCVGRNYADHAREMGADPSREPPFFFSKPASAVFSPQGSVSYPPRTEELHHEVELLVALKQGGCNLSLAEARATVYGYAVAVDFTRRDIQAAAKKAGRPWDVAKGFDHSGPASALRPLTDTGWLDHGEITLTVNDELRQRGDLADMIWKVDEIIAELSTWYTLQAGDVIFTGTPSGVGPVSAGDRIHCQIADLGELGFQLK</sequence>
<dbReference type="AlphaFoldDB" id="A0A917GLP0"/>
<proteinExistence type="predicted"/>
<dbReference type="Gene3D" id="3.90.850.10">
    <property type="entry name" value="Fumarylacetoacetase-like, C-terminal domain"/>
    <property type="match status" value="1"/>
</dbReference>
<dbReference type="GO" id="GO:0018773">
    <property type="term" value="F:acetylpyruvate hydrolase activity"/>
    <property type="evidence" value="ECO:0007669"/>
    <property type="project" value="TreeGrafter"/>
</dbReference>
<organism evidence="3 4">
    <name type="scientific">Pseudohongiella nitratireducens</name>
    <dbReference type="NCBI Taxonomy" id="1768907"/>
    <lineage>
        <taxon>Bacteria</taxon>
        <taxon>Pseudomonadati</taxon>
        <taxon>Pseudomonadota</taxon>
        <taxon>Gammaproteobacteria</taxon>
        <taxon>Pseudomonadales</taxon>
        <taxon>Pseudohongiellaceae</taxon>
        <taxon>Pseudohongiella</taxon>
    </lineage>
</organism>
<dbReference type="SUPFAM" id="SSF56529">
    <property type="entry name" value="FAH"/>
    <property type="match status" value="1"/>
</dbReference>
<gene>
    <name evidence="3" type="ORF">GCM10011403_04560</name>
</gene>
<dbReference type="PANTHER" id="PTHR11820">
    <property type="entry name" value="ACYLPYRUVASE"/>
    <property type="match status" value="1"/>
</dbReference>
<name>A0A917GLP0_9GAMM</name>